<dbReference type="EMBL" id="ON191531">
    <property type="protein sequence ID" value="URG17451.1"/>
    <property type="molecule type" value="Genomic_DNA"/>
</dbReference>
<evidence type="ECO:0000313" key="2">
    <source>
        <dbReference type="Proteomes" id="UP001057233"/>
    </source>
</evidence>
<dbReference type="Proteomes" id="UP001057233">
    <property type="component" value="Segment"/>
</dbReference>
<accession>A0A9E7IME3</accession>
<name>A0A9E7IME3_9CAUD</name>
<organism evidence="1 2">
    <name type="scientific">Rhodococcus phage Mbo2</name>
    <dbReference type="NCBI Taxonomy" id="2936911"/>
    <lineage>
        <taxon>Viruses</taxon>
        <taxon>Duplodnaviria</taxon>
        <taxon>Heunggongvirae</taxon>
        <taxon>Uroviricota</taxon>
        <taxon>Caudoviricetes</taxon>
        <taxon>Caudoviricetes incertae sedis</taxon>
        <taxon>Mboduovirus</taxon>
        <taxon>Mboduovirus mbo2</taxon>
    </lineage>
</organism>
<keyword evidence="2" id="KW-1185">Reference proteome</keyword>
<reference evidence="1" key="1">
    <citation type="submission" date="2022-04" db="EMBL/GenBank/DDBJ databases">
        <authorList>
            <person name="Hwangbo M."/>
            <person name="Wang B."/>
            <person name="Gill J.J."/>
            <person name="Chu K.-H."/>
            <person name="Young R."/>
        </authorList>
    </citation>
    <scope>NUCLEOTIDE SEQUENCE</scope>
</reference>
<protein>
    <submittedName>
        <fullName evidence="1">Uncharacterized protein</fullName>
    </submittedName>
</protein>
<gene>
    <name evidence="1" type="ORF">Mbo2_081</name>
</gene>
<evidence type="ECO:0000313" key="1">
    <source>
        <dbReference type="EMBL" id="URG17451.1"/>
    </source>
</evidence>
<proteinExistence type="predicted"/>
<sequence length="54" mass="5859">MNAEVQNRIAMARNELTAAVTPGVSQASCVERIINALEYTIAALEEVERAIPET</sequence>